<dbReference type="RefSeq" id="WP_169731683.1">
    <property type="nucleotide sequence ID" value="NZ_AUBJ02000001.1"/>
</dbReference>
<protein>
    <recommendedName>
        <fullName evidence="3">DUF2188 domain-containing protein</fullName>
    </recommendedName>
</protein>
<evidence type="ECO:0008006" key="3">
    <source>
        <dbReference type="Google" id="ProtNLM"/>
    </source>
</evidence>
<sequence>MHTRHIAPDLVSGWQITNAEGQQTARVGGSRQDALNRAHRQLSVDGGGYVTVEEDEA</sequence>
<gene>
    <name evidence="1" type="ORF">G443_000725</name>
</gene>
<comment type="caution">
    <text evidence="1">The sequence shown here is derived from an EMBL/GenBank/DDBJ whole genome shotgun (WGS) entry which is preliminary data.</text>
</comment>
<keyword evidence="2" id="KW-1185">Reference proteome</keyword>
<dbReference type="Proteomes" id="UP000791080">
    <property type="component" value="Unassembled WGS sequence"/>
</dbReference>
<evidence type="ECO:0000313" key="1">
    <source>
        <dbReference type="EMBL" id="MCP2330455.1"/>
    </source>
</evidence>
<name>A0ABT1JD87_ACTCY</name>
<proteinExistence type="predicted"/>
<evidence type="ECO:0000313" key="2">
    <source>
        <dbReference type="Proteomes" id="UP000791080"/>
    </source>
</evidence>
<organism evidence="1 2">
    <name type="scientific">Actinoalloteichus caeruleus DSM 43889</name>
    <dbReference type="NCBI Taxonomy" id="1120930"/>
    <lineage>
        <taxon>Bacteria</taxon>
        <taxon>Bacillati</taxon>
        <taxon>Actinomycetota</taxon>
        <taxon>Actinomycetes</taxon>
        <taxon>Pseudonocardiales</taxon>
        <taxon>Pseudonocardiaceae</taxon>
        <taxon>Actinoalloteichus</taxon>
        <taxon>Actinoalloteichus cyanogriseus</taxon>
    </lineage>
</organism>
<reference evidence="1 2" key="1">
    <citation type="submission" date="2022-06" db="EMBL/GenBank/DDBJ databases">
        <title>Genomic Encyclopedia of Type Strains, Phase I: the one thousand microbial genomes (KMG-I) project.</title>
        <authorList>
            <person name="Kyrpides N."/>
        </authorList>
    </citation>
    <scope>NUCLEOTIDE SEQUENCE [LARGE SCALE GENOMIC DNA]</scope>
    <source>
        <strain evidence="1 2">DSM 43889</strain>
    </source>
</reference>
<accession>A0ABT1JD87</accession>
<dbReference type="EMBL" id="AUBJ02000001">
    <property type="protein sequence ID" value="MCP2330455.1"/>
    <property type="molecule type" value="Genomic_DNA"/>
</dbReference>